<name>A0A316UT92_9BASI</name>
<dbReference type="AlphaFoldDB" id="A0A316UT92"/>
<proteinExistence type="predicted"/>
<dbReference type="EMBL" id="KZ819665">
    <property type="protein sequence ID" value="PWN28507.1"/>
    <property type="molecule type" value="Genomic_DNA"/>
</dbReference>
<feature type="compositionally biased region" description="Polar residues" evidence="2">
    <location>
        <begin position="299"/>
        <end position="309"/>
    </location>
</feature>
<accession>A0A316UT92</accession>
<evidence type="ECO:0000313" key="4">
    <source>
        <dbReference type="Proteomes" id="UP000245884"/>
    </source>
</evidence>
<gene>
    <name evidence="3" type="ORF">BDZ90DRAFT_231499</name>
</gene>
<feature type="coiled-coil region" evidence="1">
    <location>
        <begin position="601"/>
        <end position="684"/>
    </location>
</feature>
<feature type="compositionally biased region" description="Basic and acidic residues" evidence="2">
    <location>
        <begin position="272"/>
        <end position="281"/>
    </location>
</feature>
<feature type="compositionally biased region" description="Basic and acidic residues" evidence="2">
    <location>
        <begin position="179"/>
        <end position="193"/>
    </location>
</feature>
<dbReference type="OrthoDB" id="6088208at2759"/>
<feature type="compositionally biased region" description="Polar residues" evidence="2">
    <location>
        <begin position="227"/>
        <end position="254"/>
    </location>
</feature>
<reference evidence="3 4" key="1">
    <citation type="journal article" date="2018" name="Mol. Biol. Evol.">
        <title>Broad Genomic Sampling Reveals a Smut Pathogenic Ancestry of the Fungal Clade Ustilaginomycotina.</title>
        <authorList>
            <person name="Kijpornyongpan T."/>
            <person name="Mondo S.J."/>
            <person name="Barry K."/>
            <person name="Sandor L."/>
            <person name="Lee J."/>
            <person name="Lipzen A."/>
            <person name="Pangilinan J."/>
            <person name="LaButti K."/>
            <person name="Hainaut M."/>
            <person name="Henrissat B."/>
            <person name="Grigoriev I.V."/>
            <person name="Spatafora J.W."/>
            <person name="Aime M.C."/>
        </authorList>
    </citation>
    <scope>NUCLEOTIDE SEQUENCE [LARGE SCALE GENOMIC DNA]</scope>
    <source>
        <strain evidence="3 4">MCA 5214</strain>
    </source>
</reference>
<dbReference type="Proteomes" id="UP000245884">
    <property type="component" value="Unassembled WGS sequence"/>
</dbReference>
<feature type="compositionally biased region" description="Low complexity" evidence="2">
    <location>
        <begin position="474"/>
        <end position="498"/>
    </location>
</feature>
<sequence length="837" mass="89622">MQHLLSHTPAQCLLLCLSSPSSSSHALFDYAHSALSAGKSVLIPRPASLQLSSSQAKALTQLAKEKRAWLGIMVVKRKTGQTKVAAKRLTAVQEAAVALNGAATGTSHLSSSPMSPTSSTAGTAGAGNSNSLRWAADECARCRERGMIESNMIGWEDNIALLECLDEIRAAEGSLAARATERPSDESSRREPEPMGELPALSPTTSAKPAGPSEAAASDVVPGRAIESTSDPQEGTQSSTVPPTSAARQPSTPRNRILDIGPRHFRRTPAPDQRRVDEIKAQEGLAGESGESDADRSADNSTSFTSSQDDSCDSILVGQGDGELKQIQRDIVDLRHMLRQKDAQIAALMEGRAGQAPDGGGTTDGQGEIIVPLSKAKLSKGAGIRLSMPAQGYAGSTPSAVEASRLPRRRGSSVGSLHTSSESTTPTRATFPSMGTHESINPPPSEVNSSTVGGSRGGPSPGGGRSRRDAGTTPPSSSIPLPLRASSAANAQEQQQPQHRGSPAATRISLNGQSSLKEVKEAETDVDDGGTSDRAPSQTGFLAPTRASENRRRATNDRVQGIPRYVRRPSLTASQAQSEREAATSPSSPDPPRDPSPDLVVQRLTNDVEHYRSSLETTRQQLSLAQRNLSSLQRMYDSTKEGLASARVESERRETALMRKDKSLAEALERARRAESEVKELGRSSREWGTRVRVVEAELGDVRRQTAKAEGSYEALRSAWANTRSKWEGEVQGLREELRKTVAEHRAAAHAAQKRLEEVEEQWKGREGQRKGLEAVLEALSGEREKARLQVVAEVGRLVQRVALGEEVRRGHEGDVKGVVEELERLKRLMRAGSGDD</sequence>
<feature type="compositionally biased region" description="Polar residues" evidence="2">
    <location>
        <begin position="413"/>
        <end position="430"/>
    </location>
</feature>
<feature type="region of interest" description="Disordered" evidence="2">
    <location>
        <begin position="388"/>
        <end position="599"/>
    </location>
</feature>
<evidence type="ECO:0000256" key="1">
    <source>
        <dbReference type="SAM" id="Coils"/>
    </source>
</evidence>
<feature type="coiled-coil region" evidence="1">
    <location>
        <begin position="724"/>
        <end position="790"/>
    </location>
</feature>
<dbReference type="RefSeq" id="XP_025363119.1">
    <property type="nucleotide sequence ID" value="XM_025505889.1"/>
</dbReference>
<keyword evidence="1" id="KW-0175">Coiled coil</keyword>
<dbReference type="STRING" id="1569628.A0A316UT92"/>
<evidence type="ECO:0000256" key="2">
    <source>
        <dbReference type="SAM" id="MobiDB-lite"/>
    </source>
</evidence>
<protein>
    <submittedName>
        <fullName evidence="3">Uncharacterized protein</fullName>
    </submittedName>
</protein>
<dbReference type="GeneID" id="37027712"/>
<feature type="region of interest" description="Disordered" evidence="2">
    <location>
        <begin position="176"/>
        <end position="313"/>
    </location>
</feature>
<organism evidence="3 4">
    <name type="scientific">Jaminaea rosea</name>
    <dbReference type="NCBI Taxonomy" id="1569628"/>
    <lineage>
        <taxon>Eukaryota</taxon>
        <taxon>Fungi</taxon>
        <taxon>Dikarya</taxon>
        <taxon>Basidiomycota</taxon>
        <taxon>Ustilaginomycotina</taxon>
        <taxon>Exobasidiomycetes</taxon>
        <taxon>Microstromatales</taxon>
        <taxon>Microstromatales incertae sedis</taxon>
        <taxon>Jaminaea</taxon>
    </lineage>
</organism>
<evidence type="ECO:0000313" key="3">
    <source>
        <dbReference type="EMBL" id="PWN28507.1"/>
    </source>
</evidence>
<feature type="compositionally biased region" description="Gly residues" evidence="2">
    <location>
        <begin position="454"/>
        <end position="464"/>
    </location>
</feature>
<keyword evidence="4" id="KW-1185">Reference proteome</keyword>
<feature type="region of interest" description="Disordered" evidence="2">
    <location>
        <begin position="104"/>
        <end position="130"/>
    </location>
</feature>